<comment type="subcellular location">
    <subcellularLocation>
        <location evidence="1 10">Mitochondrion inner membrane</location>
        <topology evidence="1 10">Single-pass membrane protein</topology>
    </subcellularLocation>
</comment>
<keyword evidence="4 10" id="KW-0999">Mitochondrion inner membrane</keyword>
<keyword evidence="12" id="KW-1185">Reference proteome</keyword>
<dbReference type="Pfam" id="PF02936">
    <property type="entry name" value="COX4"/>
    <property type="match status" value="1"/>
</dbReference>
<keyword evidence="3 10" id="KW-0812">Transmembrane</keyword>
<comment type="pathway">
    <text evidence="10">Energy metabolism; oxidative phosphorylation.</text>
</comment>
<accession>A0AAE1FU46</accession>
<dbReference type="Proteomes" id="UP001286313">
    <property type="component" value="Unassembled WGS sequence"/>
</dbReference>
<dbReference type="FunFam" id="1.10.442.10:FF:000001">
    <property type="entry name" value="Cytochrome c oxidase subunit 4 isoform 1"/>
    <property type="match status" value="1"/>
</dbReference>
<evidence type="ECO:0000256" key="4">
    <source>
        <dbReference type="ARBA" id="ARBA00022792"/>
    </source>
</evidence>
<dbReference type="InterPro" id="IPR004203">
    <property type="entry name" value="Cyt_c_oxidase_su4_fam"/>
</dbReference>
<evidence type="ECO:0000256" key="7">
    <source>
        <dbReference type="ARBA" id="ARBA00023002"/>
    </source>
</evidence>
<evidence type="ECO:0000256" key="3">
    <source>
        <dbReference type="ARBA" id="ARBA00022692"/>
    </source>
</evidence>
<evidence type="ECO:0000256" key="5">
    <source>
        <dbReference type="ARBA" id="ARBA00022946"/>
    </source>
</evidence>
<dbReference type="GO" id="GO:0016491">
    <property type="term" value="F:oxidoreductase activity"/>
    <property type="evidence" value="ECO:0007669"/>
    <property type="project" value="UniProtKB-KW"/>
</dbReference>
<dbReference type="Gene3D" id="1.10.442.10">
    <property type="entry name" value="Cytochrome c oxidase subunit IV"/>
    <property type="match status" value="1"/>
</dbReference>
<dbReference type="AlphaFoldDB" id="A0AAE1FU46"/>
<dbReference type="PRINTS" id="PR01873">
    <property type="entry name" value="CYTCOXIDASE4"/>
</dbReference>
<keyword evidence="5" id="KW-0809">Transit peptide</keyword>
<evidence type="ECO:0000313" key="12">
    <source>
        <dbReference type="Proteomes" id="UP001286313"/>
    </source>
</evidence>
<evidence type="ECO:0000256" key="2">
    <source>
        <dbReference type="ARBA" id="ARBA00008135"/>
    </source>
</evidence>
<dbReference type="CDD" id="cd00922">
    <property type="entry name" value="Cyt_c_Oxidase_IV"/>
    <property type="match status" value="1"/>
</dbReference>
<evidence type="ECO:0000313" key="11">
    <source>
        <dbReference type="EMBL" id="KAK3879680.1"/>
    </source>
</evidence>
<evidence type="ECO:0000256" key="1">
    <source>
        <dbReference type="ARBA" id="ARBA00004434"/>
    </source>
</evidence>
<dbReference type="PANTHER" id="PTHR10707">
    <property type="entry name" value="CYTOCHROME C OXIDASE SUBUNIT IV"/>
    <property type="match status" value="1"/>
</dbReference>
<sequence length="219" mass="24855">MAEMVAHIISVPSKPTKVLLLHGLLSPSDHLPACQKKNTAEMALTPLSRNALKVMLRQVSKHQQIAAASSLSKIGNREVVGFGLNGDASYIDRVDFPMPAIRFKENNPDIQTLREKEKGDWSKLTLEEKKALYRASFCQTFSEMKAPTGEWKSILGITLMGASFAVWMYLWMKVFVYSPLPETMTEERMQAQLKRMIDLRANPIEGYSAQWDYEKGDWK</sequence>
<name>A0AAE1FU46_PETCI</name>
<evidence type="ECO:0000256" key="6">
    <source>
        <dbReference type="ARBA" id="ARBA00022989"/>
    </source>
</evidence>
<organism evidence="11 12">
    <name type="scientific">Petrolisthes cinctipes</name>
    <name type="common">Flat porcelain crab</name>
    <dbReference type="NCBI Taxonomy" id="88211"/>
    <lineage>
        <taxon>Eukaryota</taxon>
        <taxon>Metazoa</taxon>
        <taxon>Ecdysozoa</taxon>
        <taxon>Arthropoda</taxon>
        <taxon>Crustacea</taxon>
        <taxon>Multicrustacea</taxon>
        <taxon>Malacostraca</taxon>
        <taxon>Eumalacostraca</taxon>
        <taxon>Eucarida</taxon>
        <taxon>Decapoda</taxon>
        <taxon>Pleocyemata</taxon>
        <taxon>Anomura</taxon>
        <taxon>Galatheoidea</taxon>
        <taxon>Porcellanidae</taxon>
        <taxon>Petrolisthes</taxon>
    </lineage>
</organism>
<keyword evidence="8 10" id="KW-0496">Mitochondrion</keyword>
<evidence type="ECO:0000256" key="8">
    <source>
        <dbReference type="ARBA" id="ARBA00023128"/>
    </source>
</evidence>
<keyword evidence="6 10" id="KW-1133">Transmembrane helix</keyword>
<reference evidence="11" key="1">
    <citation type="submission" date="2023-10" db="EMBL/GenBank/DDBJ databases">
        <title>Genome assemblies of two species of porcelain crab, Petrolisthes cinctipes and Petrolisthes manimaculis (Anomura: Porcellanidae).</title>
        <authorList>
            <person name="Angst P."/>
        </authorList>
    </citation>
    <scope>NUCLEOTIDE SEQUENCE</scope>
    <source>
        <strain evidence="11">PB745_01</strain>
        <tissue evidence="11">Gill</tissue>
    </source>
</reference>
<comment type="function">
    <text evidence="10">Component of the cytochrome c oxidase, the last enzyme in the mitochondrial electron transport chain which drives oxidative phosphorylation.</text>
</comment>
<feature type="transmembrane region" description="Helical" evidence="10">
    <location>
        <begin position="154"/>
        <end position="172"/>
    </location>
</feature>
<evidence type="ECO:0000256" key="9">
    <source>
        <dbReference type="ARBA" id="ARBA00023136"/>
    </source>
</evidence>
<comment type="subunit">
    <text evidence="10">Component of the cytochrome c oxidase (complex IV, CIV), a multisubunit enzyme composed of 14 subunits.</text>
</comment>
<dbReference type="SUPFAM" id="SSF81406">
    <property type="entry name" value="Mitochondrial cytochrome c oxidase subunit IV"/>
    <property type="match status" value="1"/>
</dbReference>
<dbReference type="EMBL" id="JAWQEG010001410">
    <property type="protein sequence ID" value="KAK3879680.1"/>
    <property type="molecule type" value="Genomic_DNA"/>
</dbReference>
<dbReference type="InterPro" id="IPR013288">
    <property type="entry name" value="Cyt_c_oxidase_su4"/>
</dbReference>
<proteinExistence type="inferred from homology"/>
<protein>
    <recommendedName>
        <fullName evidence="10">Cytochrome c oxidase subunit 4</fullName>
    </recommendedName>
</protein>
<dbReference type="GO" id="GO:0045277">
    <property type="term" value="C:respiratory chain complex IV"/>
    <property type="evidence" value="ECO:0007669"/>
    <property type="project" value="InterPro"/>
</dbReference>
<dbReference type="GO" id="GO:0006123">
    <property type="term" value="P:mitochondrial electron transport, cytochrome c to oxygen"/>
    <property type="evidence" value="ECO:0007669"/>
    <property type="project" value="InterPro"/>
</dbReference>
<gene>
    <name evidence="11" type="ORF">Pcinc_015787</name>
</gene>
<evidence type="ECO:0000256" key="10">
    <source>
        <dbReference type="RuleBase" id="RU367145"/>
    </source>
</evidence>
<comment type="similarity">
    <text evidence="2 10">Belongs to the cytochrome c oxidase IV family.</text>
</comment>
<dbReference type="InterPro" id="IPR036639">
    <property type="entry name" value="Cyt_c_oxidase_su4_sf"/>
</dbReference>
<keyword evidence="7" id="KW-0560">Oxidoreductase</keyword>
<dbReference type="PANTHER" id="PTHR10707:SF10">
    <property type="entry name" value="CYTOCHROME C OXIDASE SUBUNIT 4"/>
    <property type="match status" value="1"/>
</dbReference>
<keyword evidence="9 10" id="KW-0472">Membrane</keyword>
<comment type="caution">
    <text evidence="11">The sequence shown here is derived from an EMBL/GenBank/DDBJ whole genome shotgun (WGS) entry which is preliminary data.</text>
</comment>
<dbReference type="GO" id="GO:0005743">
    <property type="term" value="C:mitochondrial inner membrane"/>
    <property type="evidence" value="ECO:0007669"/>
    <property type="project" value="UniProtKB-SubCell"/>
</dbReference>